<dbReference type="InterPro" id="IPR000525">
    <property type="entry name" value="Initiator_Rep_WH1"/>
</dbReference>
<dbReference type="GO" id="GO:0006270">
    <property type="term" value="P:DNA replication initiation"/>
    <property type="evidence" value="ECO:0007669"/>
    <property type="project" value="InterPro"/>
</dbReference>
<protein>
    <recommendedName>
        <fullName evidence="2">Initiator Rep protein WH1 domain-containing protein</fullName>
    </recommendedName>
</protein>
<evidence type="ECO:0000259" key="2">
    <source>
        <dbReference type="Pfam" id="PF01051"/>
    </source>
</evidence>
<dbReference type="GO" id="GO:0003887">
    <property type="term" value="F:DNA-directed DNA polymerase activity"/>
    <property type="evidence" value="ECO:0007669"/>
    <property type="project" value="InterPro"/>
</dbReference>
<name>A0A6A7N1D6_9BURK</name>
<evidence type="ECO:0000256" key="1">
    <source>
        <dbReference type="ARBA" id="ARBA00038283"/>
    </source>
</evidence>
<dbReference type="EMBL" id="WHUG01000003">
    <property type="protein sequence ID" value="MQA38638.1"/>
    <property type="molecule type" value="Genomic_DNA"/>
</dbReference>
<feature type="domain" description="Initiator Rep protein WH1" evidence="2">
    <location>
        <begin position="25"/>
        <end position="134"/>
    </location>
</feature>
<gene>
    <name evidence="3" type="ORF">GEV02_10785</name>
</gene>
<dbReference type="Proteomes" id="UP000440498">
    <property type="component" value="Unassembled WGS sequence"/>
</dbReference>
<reference evidence="3 4" key="1">
    <citation type="submission" date="2019-10" db="EMBL/GenBank/DDBJ databases">
        <title>Two novel species isolated from a subtropical stream in China.</title>
        <authorList>
            <person name="Lu H."/>
        </authorList>
    </citation>
    <scope>NUCLEOTIDE SEQUENCE [LARGE SCALE GENOMIC DNA]</scope>
    <source>
        <strain evidence="3 4">FT29W</strain>
    </source>
</reference>
<organism evidence="3 4">
    <name type="scientific">Rugamonas aquatica</name>
    <dbReference type="NCBI Taxonomy" id="2743357"/>
    <lineage>
        <taxon>Bacteria</taxon>
        <taxon>Pseudomonadati</taxon>
        <taxon>Pseudomonadota</taxon>
        <taxon>Betaproteobacteria</taxon>
        <taxon>Burkholderiales</taxon>
        <taxon>Oxalobacteraceae</taxon>
        <taxon>Telluria group</taxon>
        <taxon>Rugamonas</taxon>
    </lineage>
</organism>
<dbReference type="SUPFAM" id="SSF46785">
    <property type="entry name" value="Winged helix' DNA-binding domain"/>
    <property type="match status" value="1"/>
</dbReference>
<dbReference type="AlphaFoldDB" id="A0A6A7N1D6"/>
<dbReference type="InterPro" id="IPR036388">
    <property type="entry name" value="WH-like_DNA-bd_sf"/>
</dbReference>
<proteinExistence type="inferred from homology"/>
<keyword evidence="4" id="KW-1185">Reference proteome</keyword>
<dbReference type="RefSeq" id="WP_152837976.1">
    <property type="nucleotide sequence ID" value="NZ_WHUG01000003.1"/>
</dbReference>
<dbReference type="InterPro" id="IPR036390">
    <property type="entry name" value="WH_DNA-bd_sf"/>
</dbReference>
<comment type="similarity">
    <text evidence="1">Belongs to the initiator RepB protein family.</text>
</comment>
<evidence type="ECO:0000313" key="4">
    <source>
        <dbReference type="Proteomes" id="UP000440498"/>
    </source>
</evidence>
<accession>A0A6A7N1D6</accession>
<dbReference type="Gene3D" id="1.10.10.10">
    <property type="entry name" value="Winged helix-like DNA-binding domain superfamily/Winged helix DNA-binding domain"/>
    <property type="match status" value="1"/>
</dbReference>
<sequence>MTSAETMEILPPVQSEEDRERIRQQALVDSARNLSIDERYVLRRLVNLVTQDPGTASRHVGKLVTLPVAEFAAHAGITFKVARRRLDMAAYALFERSVSIHFHDEGTIFRWTEKLAYTEDYYELRFSSTFIGYLAWIVGDIRAGASRSLLSFAEAINAPAFVARGAKVPGDLSIVHISRLKARTKRPKSLKWDQLSGRVRKRLKRHMSRDEVEDVAHAAYHRSPQAKLRGKYHDYSHRDIAGLYDWIMKNKDKPGFMDF</sequence>
<comment type="caution">
    <text evidence="3">The sequence shown here is derived from an EMBL/GenBank/DDBJ whole genome shotgun (WGS) entry which is preliminary data.</text>
</comment>
<dbReference type="Pfam" id="PF01051">
    <property type="entry name" value="Rep3_N"/>
    <property type="match status" value="1"/>
</dbReference>
<evidence type="ECO:0000313" key="3">
    <source>
        <dbReference type="EMBL" id="MQA38638.1"/>
    </source>
</evidence>